<accession>A0A8H7Y963</accession>
<gene>
    <name evidence="3" type="ORF">JR316_002699</name>
</gene>
<dbReference type="SMART" id="SM00028">
    <property type="entry name" value="TPR"/>
    <property type="match status" value="8"/>
</dbReference>
<evidence type="ECO:0000259" key="1">
    <source>
        <dbReference type="Pfam" id="PF00656"/>
    </source>
</evidence>
<protein>
    <submittedName>
        <fullName evidence="3">Uncharacterized protein</fullName>
    </submittedName>
</protein>
<dbReference type="PANTHER" id="PTHR19959:SF119">
    <property type="entry name" value="FUNGAL LIPASE-LIKE DOMAIN-CONTAINING PROTEIN"/>
    <property type="match status" value="1"/>
</dbReference>
<comment type="caution">
    <text evidence="3">The sequence shown here is derived from an EMBL/GenBank/DDBJ whole genome shotgun (WGS) entry which is preliminary data.</text>
</comment>
<feature type="domain" description="CHAT" evidence="2">
    <location>
        <begin position="2421"/>
        <end position="2697"/>
    </location>
</feature>
<dbReference type="SUPFAM" id="SSF48452">
    <property type="entry name" value="TPR-like"/>
    <property type="match status" value="2"/>
</dbReference>
<dbReference type="PANTHER" id="PTHR19959">
    <property type="entry name" value="KINESIN LIGHT CHAIN"/>
    <property type="match status" value="1"/>
</dbReference>
<sequence length="2698" mass="300895">MDSIRTPRRLGHLNWENFHALLIGIDKYSARISSLNGAVRDMVYMKDFLLSSFDVPEGSQLDIRELTNEAATHSKIIDAIRKLEIDPLVKKNDAILIYYSGHGASIPPPEGWPGYSRKEPEGGWPEKTKIQCIVAADAQVSKENHRHFASGVVLDRTLAALLHNLADKKGSNITIILDCCHSGSGTRDASELFRGIEFSSPEGKPITVPGDYQMSIWEKFIDFNRGAVIDYKYRHAGLESHVLLAACGSEERASDGYSFTQGLLNYLKKDTINLSALSYVGLIRGVVLKSKRDRQHPLCEGNSKHSMLFDLKEINVGRPTFDVIKDNGKLILCAGGMVGVHTGTEYGVYTSKVFSINSTLIGNFVVGAVGATTSSLICSEEELKLIEYESAVASPRVASPSKFFVHVGDDSIVSCVKDAIQRENPEDQFGRPQLCFDVTSPVDNLDWDLTLDIRDGEIAFLYPKKSKVGKFGLDGLQFTLSLDSPRVRRVLRSAAHFFDHLNRESQSGNLKDGVEVFLCELEDSSSYEIVNGKIRREMKFKRRLPTAAHGAYEVEAAMAGSQSNSIPAYGIEIVNKTKFPLFAWVFFFDCSTLEIGSFYDPPVSKGSAVVDPTLPACVEGTGPTPVALNFRNGGGKLLRLQLYEGQSLDIGFLKIFISKKYLGGGLSSIVQPPPLVRDTNGVWRGIARQSRPYDGRPLKRALNGSDDTWDVLTVPLTLIRDEEDALEAVRCATSMLEECLGGLSFSKLDAAVLLFRQVSNRYTAPHPLYAEATFNLISSLSVRFMYTYQIGDFLEASRLPLKTAEIYEFDTTDNTPLDESNAEMRLGKAHLVDFHRSIPLHVLNTVIDMVQQSLLYLSSNVDTKVVALTTLAKAVFTRFLICSDTAEDDFNLAISSLQDALTYIPQGDDRLSMLRFCIHGMLASRLDTSGDISYVQRTSSIWMDEWPLEVVVDVLERFQSARELYKKFMKSGDLQALNNAEKICREGVQTLPRWCGDRLLVIDLLAAVLLDRFRVKGEEGDLEQAISLFRQIIELQHPPHFDLPLHLSNLAQALSTKFKQEGELDDLDEAIALSRRSLDLAPLSHPNRHGFMENLGVVLSARFRHEGQPDDLDESISLLRQSMKIQQSLGSEQSSTLTNFANSLLTRFNQKGDLQDLNDSISMHRQALKLHNPSDPEKASCLINLANSLLTRFEQAGQLDDLDESVSLNREALEILRPPHPSRSKVLMNLGQVLSTRFRHRGLQDDLVESMSLLEQALVLQSPPHPLRPISLSSLANSLIYQYHSQGNQLDLDKAISLQQQALELRRSPHPDRSGSLTNLANALFTRFEQGNQISDLDEAIKLDREALSLILPSLSTRINPLINLGRALSTRFRHTGHQGDLDESISLLQEALKLQKSSHPHRCTCLTNLANSFLTRFAIGGKQHDLDESVTLFEQVLELRPLNHPDRPGSLANLAISLFTRFQKRGQQFDLDEAIRLNKEALELNLSSHLSRSRILINYGQALWIRFSHKGERSDLDESISILGKALELQSPSDPYRSMSLGCLAGSLLTRFKQDGQKNDLDGAISLYRQSLPLRPPPHPDRASSLTNLADALLCRFSQASKNADLDEAISLNREALELFPETHPNRSVVMINLGTCLCTRFHHRGQRNDLNESISILESVREPQLSSHLHRPILLRALVVSLMVRFEQDSQQSDLDRVISYHKQVLALEPPPHPDRLGSLINLAGALFTRFEQKNDISDLDEAISLHQEALDPFLPSQSINNPSSALEQASKSNLFSASHPLLSTLLNQFASSLLARFRREGEQRDLDYAISVGRRALELRQAPHSDRPGSLINLASALLTRFQQQGRQDDLDESISLSVMALEILPSSHLGKVGALKQLGYGLSMRFDYRGQRRDLDESVSLFRQAVELVPLSHAQRAETLSRLANSLLDRFLRSREQQDLEESISLHRQALERQSPSHSARPSFLTNLASALGTRYEQTHEPGNLDEAISLNREALLLFSPSHPYRFIVLTNLGNLLSTRFLARGQRDDLDESITLLRQALEYQPLSHPLRPITLNNLARALATQCKETGKYEDHDESIHLHREALGLRPSPHPDRSASLHNLAYELSIRYQNRGQGKDLEEAMSLFLDATQYLYQSSSYRLRVAKRWIAEAKRNQHGSAITAYQAALRALPQVAALSLSVESRHKALAAGSDGLARDASSCAIDAGNFELAIELLEGGRSVFWSQVLSLRSPVDRLLSIEPNGPELANKLRNVAAALEAGSHRIASTELFDNERKISIEQETSRMTALSEEWEETVIAVRKIEGFEDFLTPPRFSSLKHAAVQHPIILLVSNDDKSHCLIMTASNIHHIPLPNLRTPVLKVLVDNVRTAVSQTTIPRSLIDETQETIARLLGEERGISYQNDSEDSDEAFRFVLGMLWDELVKPVIDYLNIKTSTPKPILQWCPTGYFTFLPLHAAGRYGGYPATECALDYFISTYTPTIGALLSRPYAPAPDNFRMMTVIQSHELPSTEIELMNIRQHVSPNFLIELGVAGSPAGVEDVASRLADISVVHFACHGMQDPFKPLDSGLKLDDGILRISRIMKENMRNGSLAFLCACETAMGDEKLPDEAMNIGASLLFSGFERVVATMWAMRDDDGPTIANVFYRELLGTNDGQRATVPDVTKSAYALHTAVQELRSNKVSFRRWVPFIYMGK</sequence>
<dbReference type="InterPro" id="IPR011600">
    <property type="entry name" value="Pept_C14_caspase"/>
</dbReference>
<dbReference type="Pfam" id="PF12770">
    <property type="entry name" value="CHAT"/>
    <property type="match status" value="1"/>
</dbReference>
<reference evidence="3" key="1">
    <citation type="submission" date="2021-02" db="EMBL/GenBank/DDBJ databases">
        <title>Psilocybe cubensis genome.</title>
        <authorList>
            <person name="Mckernan K.J."/>
            <person name="Crawford S."/>
            <person name="Trippe A."/>
            <person name="Kane L.T."/>
            <person name="Mclaughlin S."/>
        </authorList>
    </citation>
    <scope>NUCLEOTIDE SEQUENCE [LARGE SCALE GENOMIC DNA]</scope>
    <source>
        <strain evidence="3">MGC-MH-2018</strain>
    </source>
</reference>
<dbReference type="InterPro" id="IPR019734">
    <property type="entry name" value="TPR_rpt"/>
</dbReference>
<dbReference type="Gene3D" id="3.40.50.1460">
    <property type="match status" value="1"/>
</dbReference>
<dbReference type="InterPro" id="IPR011990">
    <property type="entry name" value="TPR-like_helical_dom_sf"/>
</dbReference>
<dbReference type="GO" id="GO:0004197">
    <property type="term" value="F:cysteine-type endopeptidase activity"/>
    <property type="evidence" value="ECO:0007669"/>
    <property type="project" value="InterPro"/>
</dbReference>
<dbReference type="EMBL" id="JAFIQS010000002">
    <property type="protein sequence ID" value="KAG5173189.1"/>
    <property type="molecule type" value="Genomic_DNA"/>
</dbReference>
<name>A0A8H7Y963_PSICU</name>
<dbReference type="OrthoDB" id="9991317at2759"/>
<feature type="domain" description="Peptidase C14 caspase" evidence="1">
    <location>
        <begin position="19"/>
        <end position="299"/>
    </location>
</feature>
<dbReference type="Gene3D" id="1.25.40.10">
    <property type="entry name" value="Tetratricopeptide repeat domain"/>
    <property type="match status" value="7"/>
</dbReference>
<dbReference type="SUPFAM" id="SSF81901">
    <property type="entry name" value="HCP-like"/>
    <property type="match status" value="2"/>
</dbReference>
<evidence type="ECO:0000259" key="2">
    <source>
        <dbReference type="Pfam" id="PF12770"/>
    </source>
</evidence>
<dbReference type="Pfam" id="PF00656">
    <property type="entry name" value="Peptidase_C14"/>
    <property type="match status" value="1"/>
</dbReference>
<dbReference type="GO" id="GO:0006508">
    <property type="term" value="P:proteolysis"/>
    <property type="evidence" value="ECO:0007669"/>
    <property type="project" value="InterPro"/>
</dbReference>
<proteinExistence type="predicted"/>
<organism evidence="3">
    <name type="scientific">Psilocybe cubensis</name>
    <name type="common">Psychedelic mushroom</name>
    <name type="synonym">Stropharia cubensis</name>
    <dbReference type="NCBI Taxonomy" id="181762"/>
    <lineage>
        <taxon>Eukaryota</taxon>
        <taxon>Fungi</taxon>
        <taxon>Dikarya</taxon>
        <taxon>Basidiomycota</taxon>
        <taxon>Agaricomycotina</taxon>
        <taxon>Agaricomycetes</taxon>
        <taxon>Agaricomycetidae</taxon>
        <taxon>Agaricales</taxon>
        <taxon>Agaricineae</taxon>
        <taxon>Strophariaceae</taxon>
        <taxon>Psilocybe</taxon>
    </lineage>
</organism>
<dbReference type="InterPro" id="IPR024983">
    <property type="entry name" value="CHAT_dom"/>
</dbReference>
<evidence type="ECO:0000313" key="3">
    <source>
        <dbReference type="EMBL" id="KAG5173189.1"/>
    </source>
</evidence>